<reference evidence="1" key="1">
    <citation type="submission" date="2014-09" db="EMBL/GenBank/DDBJ databases">
        <authorList>
            <person name="Magalhaes I.L.F."/>
            <person name="Oliveira U."/>
            <person name="Santos F.R."/>
            <person name="Vidigal T.H.D.A."/>
            <person name="Brescovit A.D."/>
            <person name="Santos A.J."/>
        </authorList>
    </citation>
    <scope>NUCLEOTIDE SEQUENCE</scope>
    <source>
        <tissue evidence="1">Shoot tissue taken approximately 20 cm above the soil surface</tissue>
    </source>
</reference>
<dbReference type="AlphaFoldDB" id="A0A0A9EQ43"/>
<proteinExistence type="predicted"/>
<evidence type="ECO:0000313" key="1">
    <source>
        <dbReference type="EMBL" id="JAD98117.1"/>
    </source>
</evidence>
<protein>
    <submittedName>
        <fullName evidence="1">Uncharacterized protein</fullName>
    </submittedName>
</protein>
<dbReference type="EMBL" id="GBRH01199778">
    <property type="protein sequence ID" value="JAD98117.1"/>
    <property type="molecule type" value="Transcribed_RNA"/>
</dbReference>
<organism evidence="1">
    <name type="scientific">Arundo donax</name>
    <name type="common">Giant reed</name>
    <name type="synonym">Donax arundinaceus</name>
    <dbReference type="NCBI Taxonomy" id="35708"/>
    <lineage>
        <taxon>Eukaryota</taxon>
        <taxon>Viridiplantae</taxon>
        <taxon>Streptophyta</taxon>
        <taxon>Embryophyta</taxon>
        <taxon>Tracheophyta</taxon>
        <taxon>Spermatophyta</taxon>
        <taxon>Magnoliopsida</taxon>
        <taxon>Liliopsida</taxon>
        <taxon>Poales</taxon>
        <taxon>Poaceae</taxon>
        <taxon>PACMAD clade</taxon>
        <taxon>Arundinoideae</taxon>
        <taxon>Arundineae</taxon>
        <taxon>Arundo</taxon>
    </lineage>
</organism>
<sequence length="63" mass="7102">MQHSLVCCSRREKHNIHTTLRLPVVGGSAKKLKNYPASESSREPLSVRFVALCCMWMFSVAIP</sequence>
<reference evidence="1" key="2">
    <citation type="journal article" date="2015" name="Data Brief">
        <title>Shoot transcriptome of the giant reed, Arundo donax.</title>
        <authorList>
            <person name="Barrero R.A."/>
            <person name="Guerrero F.D."/>
            <person name="Moolhuijzen P."/>
            <person name="Goolsby J.A."/>
            <person name="Tidwell J."/>
            <person name="Bellgard S.E."/>
            <person name="Bellgard M.I."/>
        </authorList>
    </citation>
    <scope>NUCLEOTIDE SEQUENCE</scope>
    <source>
        <tissue evidence="1">Shoot tissue taken approximately 20 cm above the soil surface</tissue>
    </source>
</reference>
<accession>A0A0A9EQ43</accession>
<name>A0A0A9EQ43_ARUDO</name>